<accession>A0A178LY07</accession>
<dbReference type="GO" id="GO:0005886">
    <property type="term" value="C:plasma membrane"/>
    <property type="evidence" value="ECO:0007669"/>
    <property type="project" value="TreeGrafter"/>
</dbReference>
<dbReference type="Proteomes" id="UP000078396">
    <property type="component" value="Unassembled WGS sequence"/>
</dbReference>
<dbReference type="STRING" id="912594.AWC12_28560"/>
<comment type="caution">
    <text evidence="3">The sequence shown here is derived from an EMBL/GenBank/DDBJ whole genome shotgun (WGS) entry which is preliminary data.</text>
</comment>
<feature type="transmembrane region" description="Helical" evidence="1">
    <location>
        <begin position="23"/>
        <end position="47"/>
    </location>
</feature>
<sequence>MQRDHRSADHFEWFSGFLEARGVALVVRLVVATMALSMAAAVLVLLSGAGGPAGQPQRAMMWVAIAGGVAGAGLWIWRWPTKTQSAGFVMLTSVSIALACLAYPDPLAALLGCIAFTTNGAISAFFHTTRLVLANVAVAAGVGAYEAIQLAAEGRTALAAVDFFLIIQINIGVPLAIRLLLHALEGDLLYADLDPLTGLLNRRAFRRQTKSLLARRYESDRYLVVALLDLDDFKALNDKHGHLAGDRALVAVSDALRATATPTAVITRSGGEEFLIADVASSPRAFLRYQDVCDAIAGLPMHVRASVGTAYTELAATSARAHEAVVDHLIAAADTAMYRAKRNGGNQCHHHGAWPGPGSTS</sequence>
<feature type="transmembrane region" description="Helical" evidence="1">
    <location>
        <begin position="83"/>
        <end position="101"/>
    </location>
</feature>
<organism evidence="3 4">
    <name type="scientific">Mycolicibacterium iranicum</name>
    <name type="common">Mycobacterium iranicum</name>
    <dbReference type="NCBI Taxonomy" id="912594"/>
    <lineage>
        <taxon>Bacteria</taxon>
        <taxon>Bacillati</taxon>
        <taxon>Actinomycetota</taxon>
        <taxon>Actinomycetes</taxon>
        <taxon>Mycobacteriales</taxon>
        <taxon>Mycobacteriaceae</taxon>
        <taxon>Mycolicibacterium</taxon>
    </lineage>
</organism>
<evidence type="ECO:0000259" key="2">
    <source>
        <dbReference type="PROSITE" id="PS50887"/>
    </source>
</evidence>
<dbReference type="EMBL" id="LWCS01000017">
    <property type="protein sequence ID" value="OAN39542.1"/>
    <property type="molecule type" value="Genomic_DNA"/>
</dbReference>
<dbReference type="InterPro" id="IPR050469">
    <property type="entry name" value="Diguanylate_Cyclase"/>
</dbReference>
<dbReference type="PANTHER" id="PTHR45138:SF9">
    <property type="entry name" value="DIGUANYLATE CYCLASE DGCM-RELATED"/>
    <property type="match status" value="1"/>
</dbReference>
<dbReference type="AlphaFoldDB" id="A0A178LY07"/>
<dbReference type="RefSeq" id="WP_082909188.1">
    <property type="nucleotide sequence ID" value="NZ_LWCS01000017.1"/>
</dbReference>
<name>A0A178LY07_MYCIR</name>
<feature type="transmembrane region" description="Helical" evidence="1">
    <location>
        <begin position="59"/>
        <end position="77"/>
    </location>
</feature>
<dbReference type="InterPro" id="IPR000160">
    <property type="entry name" value="GGDEF_dom"/>
</dbReference>
<proteinExistence type="predicted"/>
<evidence type="ECO:0000313" key="3">
    <source>
        <dbReference type="EMBL" id="OAN39542.1"/>
    </source>
</evidence>
<dbReference type="SMART" id="SM00267">
    <property type="entry name" value="GGDEF"/>
    <property type="match status" value="1"/>
</dbReference>
<evidence type="ECO:0000256" key="1">
    <source>
        <dbReference type="SAM" id="Phobius"/>
    </source>
</evidence>
<keyword evidence="1" id="KW-0472">Membrane</keyword>
<reference evidence="3 4" key="1">
    <citation type="submission" date="2016-04" db="EMBL/GenBank/DDBJ databases">
        <title>Draft Genome Sequences of Staphylococcus capitis Strain H36, S. capitis Strain H65, S. cohnii Strain H62, S. hominis Strain H69, Mycobacterium iranicum Strain H39, Plantibacter sp. Strain H53, Pseudomonas oryzihabitans Strain H72, and Microbacterium sp. Strain H83, isolated from residential settings.</title>
        <authorList>
            <person name="Lymperopoulou D."/>
            <person name="Adams R.I."/>
            <person name="Lindow S."/>
            <person name="Coil D.A."/>
            <person name="Jospin G."/>
            <person name="Eisen J.A."/>
        </authorList>
    </citation>
    <scope>NUCLEOTIDE SEQUENCE [LARGE SCALE GENOMIC DNA]</scope>
    <source>
        <strain evidence="3 4">H39</strain>
    </source>
</reference>
<feature type="domain" description="GGDEF" evidence="2">
    <location>
        <begin position="221"/>
        <end position="353"/>
    </location>
</feature>
<dbReference type="InterPro" id="IPR043128">
    <property type="entry name" value="Rev_trsase/Diguanyl_cyclase"/>
</dbReference>
<dbReference type="GO" id="GO:0052621">
    <property type="term" value="F:diguanylate cyclase activity"/>
    <property type="evidence" value="ECO:0007669"/>
    <property type="project" value="TreeGrafter"/>
</dbReference>
<feature type="transmembrane region" description="Helical" evidence="1">
    <location>
        <begin position="159"/>
        <end position="181"/>
    </location>
</feature>
<keyword evidence="1" id="KW-1133">Transmembrane helix</keyword>
<dbReference type="Gene3D" id="3.30.70.270">
    <property type="match status" value="1"/>
</dbReference>
<gene>
    <name evidence="3" type="ORF">A4X20_17600</name>
</gene>
<dbReference type="GO" id="GO:0043709">
    <property type="term" value="P:cell adhesion involved in single-species biofilm formation"/>
    <property type="evidence" value="ECO:0007669"/>
    <property type="project" value="TreeGrafter"/>
</dbReference>
<dbReference type="PANTHER" id="PTHR45138">
    <property type="entry name" value="REGULATORY COMPONENTS OF SENSORY TRANSDUCTION SYSTEM"/>
    <property type="match status" value="1"/>
</dbReference>
<protein>
    <submittedName>
        <fullName evidence="3">Diguanylate cyclase</fullName>
    </submittedName>
</protein>
<keyword evidence="1" id="KW-0812">Transmembrane</keyword>
<dbReference type="InterPro" id="IPR029787">
    <property type="entry name" value="Nucleotide_cyclase"/>
</dbReference>
<dbReference type="GO" id="GO:1902201">
    <property type="term" value="P:negative regulation of bacterial-type flagellum-dependent cell motility"/>
    <property type="evidence" value="ECO:0007669"/>
    <property type="project" value="TreeGrafter"/>
</dbReference>
<dbReference type="PROSITE" id="PS50887">
    <property type="entry name" value="GGDEF"/>
    <property type="match status" value="1"/>
</dbReference>
<dbReference type="NCBIfam" id="TIGR00254">
    <property type="entry name" value="GGDEF"/>
    <property type="match status" value="1"/>
</dbReference>
<dbReference type="SUPFAM" id="SSF55073">
    <property type="entry name" value="Nucleotide cyclase"/>
    <property type="match status" value="1"/>
</dbReference>
<evidence type="ECO:0000313" key="4">
    <source>
        <dbReference type="Proteomes" id="UP000078396"/>
    </source>
</evidence>
<feature type="transmembrane region" description="Helical" evidence="1">
    <location>
        <begin position="108"/>
        <end position="126"/>
    </location>
</feature>
<feature type="transmembrane region" description="Helical" evidence="1">
    <location>
        <begin position="132"/>
        <end position="152"/>
    </location>
</feature>
<dbReference type="Pfam" id="PF00990">
    <property type="entry name" value="GGDEF"/>
    <property type="match status" value="1"/>
</dbReference>
<dbReference type="CDD" id="cd01949">
    <property type="entry name" value="GGDEF"/>
    <property type="match status" value="1"/>
</dbReference>
<dbReference type="OrthoDB" id="23692at2"/>